<name>A0ABV2SRW3_9FLAO</name>
<evidence type="ECO:0000313" key="2">
    <source>
        <dbReference type="EMBL" id="MET6989883.1"/>
    </source>
</evidence>
<organism evidence="2 3">
    <name type="scientific">Sediminicola arcticus</name>
    <dbReference type="NCBI Taxonomy" id="1574308"/>
    <lineage>
        <taxon>Bacteria</taxon>
        <taxon>Pseudomonadati</taxon>
        <taxon>Bacteroidota</taxon>
        <taxon>Flavobacteriia</taxon>
        <taxon>Flavobacteriales</taxon>
        <taxon>Flavobacteriaceae</taxon>
        <taxon>Sediminicola</taxon>
    </lineage>
</organism>
<sequence length="110" mass="12709">MYLELLFTQKKPKEVKQETEVKTVKTNHGEKVTKKSVKVATRETSNIELDKNDKNNKNKIDQDRVSSTIKVEKEVYIDNDDSGYNSLSKETYYISKGRTYIFSPIEKGLA</sequence>
<dbReference type="RefSeq" id="WP_354614264.1">
    <property type="nucleotide sequence ID" value="NZ_JBEXAE010000002.1"/>
</dbReference>
<evidence type="ECO:0000313" key="3">
    <source>
        <dbReference type="Proteomes" id="UP001549799"/>
    </source>
</evidence>
<reference evidence="2 3" key="1">
    <citation type="submission" date="2024-07" db="EMBL/GenBank/DDBJ databases">
        <title>The genome sequence of type strain Sediminicola arcticus GDMCC 1.2805.</title>
        <authorList>
            <person name="Liu Y."/>
        </authorList>
    </citation>
    <scope>NUCLEOTIDE SEQUENCE [LARGE SCALE GENOMIC DNA]</scope>
    <source>
        <strain evidence="2 3">GDMCC 1.2805</strain>
    </source>
</reference>
<feature type="region of interest" description="Disordered" evidence="1">
    <location>
        <begin position="19"/>
        <end position="38"/>
    </location>
</feature>
<dbReference type="Proteomes" id="UP001549799">
    <property type="component" value="Unassembled WGS sequence"/>
</dbReference>
<keyword evidence="3" id="KW-1185">Reference proteome</keyword>
<protein>
    <submittedName>
        <fullName evidence="2">Uncharacterized protein</fullName>
    </submittedName>
</protein>
<accession>A0ABV2SRW3</accession>
<comment type="caution">
    <text evidence="2">The sequence shown here is derived from an EMBL/GenBank/DDBJ whole genome shotgun (WGS) entry which is preliminary data.</text>
</comment>
<dbReference type="EMBL" id="JBEXAE010000002">
    <property type="protein sequence ID" value="MET6989883.1"/>
    <property type="molecule type" value="Genomic_DNA"/>
</dbReference>
<evidence type="ECO:0000256" key="1">
    <source>
        <dbReference type="SAM" id="MobiDB-lite"/>
    </source>
</evidence>
<feature type="compositionally biased region" description="Basic and acidic residues" evidence="1">
    <location>
        <begin position="19"/>
        <end position="33"/>
    </location>
</feature>
<gene>
    <name evidence="2" type="ORF">ABXZ36_04385</name>
</gene>
<proteinExistence type="predicted"/>